<organism evidence="11 12">
    <name type="scientific">Methanosphaerula palustris (strain ATCC BAA-1556 / DSM 19958 / E1-9c)</name>
    <dbReference type="NCBI Taxonomy" id="521011"/>
    <lineage>
        <taxon>Archaea</taxon>
        <taxon>Methanobacteriati</taxon>
        <taxon>Methanobacteriota</taxon>
        <taxon>Stenosarchaea group</taxon>
        <taxon>Methanomicrobia</taxon>
        <taxon>Methanomicrobiales</taxon>
        <taxon>Methanoregulaceae</taxon>
        <taxon>Methanosphaerula</taxon>
    </lineage>
</organism>
<dbReference type="GO" id="GO:0032259">
    <property type="term" value="P:methylation"/>
    <property type="evidence" value="ECO:0007669"/>
    <property type="project" value="UniProtKB-KW"/>
</dbReference>
<reference evidence="11 12" key="1">
    <citation type="journal article" date="2015" name="Genome Announc.">
        <title>Complete Genome Sequence of Methanosphaerula palustris E1-9CT, a Hydrogenotrophic Methanogen Isolated from a Minerotrophic Fen Peatland.</title>
        <authorList>
            <person name="Cadillo-Quiroz H."/>
            <person name="Browne P."/>
            <person name="Kyrpides N."/>
            <person name="Woyke T."/>
            <person name="Goodwin L."/>
            <person name="Detter C."/>
            <person name="Yavitt J.B."/>
            <person name="Zinder S.H."/>
        </authorList>
    </citation>
    <scope>NUCLEOTIDE SEQUENCE [LARGE SCALE GENOMIC DNA]</scope>
    <source>
        <strain evidence="12">ATCC BAA-1556 / DSM 19958 / E1-9c</strain>
    </source>
</reference>
<dbReference type="STRING" id="521011.Mpal_1212"/>
<gene>
    <name evidence="11" type="ordered locus">Mpal_1212</name>
</gene>
<dbReference type="eggNOG" id="arCOG04459">
    <property type="taxonomic scope" value="Archaea"/>
</dbReference>
<protein>
    <recommendedName>
        <fullName evidence="3 10">Quinolinate synthase</fullName>
        <ecNumber evidence="3 10">2.5.1.72</ecNumber>
    </recommendedName>
</protein>
<keyword evidence="9" id="KW-0411">Iron-sulfur</keyword>
<comment type="cofactor">
    <cofactor evidence="1">
        <name>[4Fe-4S] cluster</name>
        <dbReference type="ChEBI" id="CHEBI:49883"/>
    </cofactor>
</comment>
<evidence type="ECO:0000313" key="12">
    <source>
        <dbReference type="Proteomes" id="UP000002457"/>
    </source>
</evidence>
<keyword evidence="12" id="KW-1185">Reference proteome</keyword>
<keyword evidence="11" id="KW-0489">Methyltransferase</keyword>
<dbReference type="Pfam" id="PF02445">
    <property type="entry name" value="NadA"/>
    <property type="match status" value="1"/>
</dbReference>
<dbReference type="UniPathway" id="UPA00253">
    <property type="reaction ID" value="UER00327"/>
</dbReference>
<evidence type="ECO:0000256" key="10">
    <source>
        <dbReference type="NCBIfam" id="TIGR00550"/>
    </source>
</evidence>
<evidence type="ECO:0000256" key="1">
    <source>
        <dbReference type="ARBA" id="ARBA00001966"/>
    </source>
</evidence>
<keyword evidence="6 11" id="KW-0808">Transferase</keyword>
<evidence type="ECO:0000256" key="4">
    <source>
        <dbReference type="ARBA" id="ARBA00022485"/>
    </source>
</evidence>
<dbReference type="GO" id="GO:0046872">
    <property type="term" value="F:metal ion binding"/>
    <property type="evidence" value="ECO:0007669"/>
    <property type="project" value="UniProtKB-KW"/>
</dbReference>
<dbReference type="GO" id="GO:0008168">
    <property type="term" value="F:methyltransferase activity"/>
    <property type="evidence" value="ECO:0007669"/>
    <property type="project" value="UniProtKB-KW"/>
</dbReference>
<dbReference type="NCBIfam" id="TIGR00550">
    <property type="entry name" value="nadA"/>
    <property type="match status" value="1"/>
</dbReference>
<dbReference type="GO" id="GO:0051539">
    <property type="term" value="F:4 iron, 4 sulfur cluster binding"/>
    <property type="evidence" value="ECO:0007669"/>
    <property type="project" value="UniProtKB-KW"/>
</dbReference>
<keyword evidence="7" id="KW-0479">Metal-binding</keyword>
<dbReference type="SUPFAM" id="SSF142754">
    <property type="entry name" value="NadA-like"/>
    <property type="match status" value="1"/>
</dbReference>
<evidence type="ECO:0000256" key="5">
    <source>
        <dbReference type="ARBA" id="ARBA00022642"/>
    </source>
</evidence>
<dbReference type="EC" id="2.5.1.72" evidence="3 10"/>
<dbReference type="InterPro" id="IPR036094">
    <property type="entry name" value="NadA_sf"/>
</dbReference>
<evidence type="ECO:0000256" key="8">
    <source>
        <dbReference type="ARBA" id="ARBA00023004"/>
    </source>
</evidence>
<dbReference type="PANTHER" id="PTHR30573">
    <property type="entry name" value="QUINOLINATE SYNTHETASE A"/>
    <property type="match status" value="1"/>
</dbReference>
<dbReference type="EMBL" id="CP001338">
    <property type="protein sequence ID" value="ACL16550.1"/>
    <property type="molecule type" value="Genomic_DNA"/>
</dbReference>
<dbReference type="HOGENOM" id="CLU_047382_0_0_2"/>
<comment type="pathway">
    <text evidence="2">Cofactor biosynthesis; NAD(+) biosynthesis; quinolinate from iminoaspartate: step 1/1.</text>
</comment>
<evidence type="ECO:0000313" key="11">
    <source>
        <dbReference type="EMBL" id="ACL16550.1"/>
    </source>
</evidence>
<dbReference type="OrthoDB" id="5931at2157"/>
<keyword evidence="5" id="KW-0662">Pyridine nucleotide biosynthesis</keyword>
<keyword evidence="8" id="KW-0408">Iron</keyword>
<evidence type="ECO:0000256" key="6">
    <source>
        <dbReference type="ARBA" id="ARBA00022679"/>
    </source>
</evidence>
<keyword evidence="4" id="KW-0004">4Fe-4S</keyword>
<evidence type="ECO:0000256" key="2">
    <source>
        <dbReference type="ARBA" id="ARBA00005065"/>
    </source>
</evidence>
<dbReference type="PANTHER" id="PTHR30573:SF0">
    <property type="entry name" value="QUINOLINATE SYNTHASE, CHLOROPLASTIC"/>
    <property type="match status" value="1"/>
</dbReference>
<dbReference type="Proteomes" id="UP000002457">
    <property type="component" value="Chromosome"/>
</dbReference>
<dbReference type="GO" id="GO:0008987">
    <property type="term" value="F:quinolinate synthetase A activity"/>
    <property type="evidence" value="ECO:0007669"/>
    <property type="project" value="UniProtKB-UniRule"/>
</dbReference>
<sequence length="289" mass="31301">MKDFTILAHNYVRPEVQAMADFVGDSLELAQKAKLVTTEYLIFAGVDFMAEMAAIVNPSKKVIHPEPFSMCAMASRVTPEMILAARKDYPKAAVVTYVNSSAAVKAVSDIICTSANAVKVVNSLEEKQIIFTPDRNLALYVARNTDKQVIPVPALGCCPVHHSLTVQDIQDRLAEYPGAEVIVHPETIPEVQDVANFIGSTSAMARHAKTTTAKVIIVGTEVGMLTRLKKESPDKIFVAASPLLSCADMKMITVEKIEAAIRAKAPIVQVDPVIAEGARRALERMLAVS</sequence>
<dbReference type="InterPro" id="IPR003473">
    <property type="entry name" value="NadA"/>
</dbReference>
<dbReference type="AlphaFoldDB" id="B8GHE5"/>
<evidence type="ECO:0000256" key="9">
    <source>
        <dbReference type="ARBA" id="ARBA00023014"/>
    </source>
</evidence>
<evidence type="ECO:0000256" key="3">
    <source>
        <dbReference type="ARBA" id="ARBA00012669"/>
    </source>
</evidence>
<dbReference type="GeneID" id="7271490"/>
<accession>B8GHE5</accession>
<dbReference type="RefSeq" id="WP_012617869.1">
    <property type="nucleotide sequence ID" value="NC_011832.1"/>
</dbReference>
<dbReference type="GO" id="GO:0034628">
    <property type="term" value="P:'de novo' NAD+ biosynthetic process from L-aspartate"/>
    <property type="evidence" value="ECO:0007669"/>
    <property type="project" value="TreeGrafter"/>
</dbReference>
<dbReference type="KEGG" id="mpl:Mpal_1212"/>
<proteinExistence type="predicted"/>
<dbReference type="Gene3D" id="3.40.50.10800">
    <property type="entry name" value="NadA-like"/>
    <property type="match status" value="3"/>
</dbReference>
<evidence type="ECO:0000256" key="7">
    <source>
        <dbReference type="ARBA" id="ARBA00022723"/>
    </source>
</evidence>
<dbReference type="NCBIfam" id="NF006878">
    <property type="entry name" value="PRK09375.1-2"/>
    <property type="match status" value="1"/>
</dbReference>
<name>B8GHE5_METPE</name>